<evidence type="ECO:0000259" key="1">
    <source>
        <dbReference type="Pfam" id="PF03167"/>
    </source>
</evidence>
<dbReference type="InterPro" id="IPR005122">
    <property type="entry name" value="Uracil-DNA_glycosylase-like"/>
</dbReference>
<dbReference type="Gene3D" id="3.40.470.10">
    <property type="entry name" value="Uracil-DNA glycosylase-like domain"/>
    <property type="match status" value="1"/>
</dbReference>
<name>A0ABT3ZR27_9BURK</name>
<evidence type="ECO:0000313" key="3">
    <source>
        <dbReference type="Proteomes" id="UP001082899"/>
    </source>
</evidence>
<evidence type="ECO:0000313" key="2">
    <source>
        <dbReference type="EMBL" id="MCY0389004.1"/>
    </source>
</evidence>
<sequence length="205" mass="22008">MTDALADPAARSRRARRLTAPHMTRLTGYAEALARRTQRAVPYFDPLDGGCNARVMILLQSPARFDGRPRFVSRDNPVPAQRNLKRFLEAAELARQSTVLWNVVPWLAAPSDGSSPGLRSAELARGIAELPSLLALFDQLRVVVLAGRIAQRGASVVRAALPGCAILNMSHPSPLAVCASPAVALGIVGTLEEAKRLSRERCVGA</sequence>
<dbReference type="CDD" id="cd10035">
    <property type="entry name" value="UDG_like"/>
    <property type="match status" value="1"/>
</dbReference>
<comment type="caution">
    <text evidence="2">The sequence shown here is derived from an EMBL/GenBank/DDBJ whole genome shotgun (WGS) entry which is preliminary data.</text>
</comment>
<keyword evidence="3" id="KW-1185">Reference proteome</keyword>
<gene>
    <name evidence="2" type="ORF">OVY01_17775</name>
</gene>
<dbReference type="InterPro" id="IPR036895">
    <property type="entry name" value="Uracil-DNA_glycosylase-like_sf"/>
</dbReference>
<proteinExistence type="predicted"/>
<dbReference type="Proteomes" id="UP001082899">
    <property type="component" value="Unassembled WGS sequence"/>
</dbReference>
<feature type="domain" description="Uracil-DNA glycosylase-like" evidence="1">
    <location>
        <begin position="51"/>
        <end position="177"/>
    </location>
</feature>
<dbReference type="SUPFAM" id="SSF52141">
    <property type="entry name" value="Uracil-DNA glycosylase-like"/>
    <property type="match status" value="1"/>
</dbReference>
<dbReference type="EMBL" id="JAPMXC010000010">
    <property type="protein sequence ID" value="MCY0389004.1"/>
    <property type="molecule type" value="Genomic_DNA"/>
</dbReference>
<reference evidence="2" key="1">
    <citation type="submission" date="2022-11" db="EMBL/GenBank/DDBJ databases">
        <title>Robbsia betulipollinis sp. nov., isolated from pollen of birch (Betula pendula).</title>
        <authorList>
            <person name="Shi H."/>
            <person name="Ambika Manirajan B."/>
            <person name="Ratering S."/>
            <person name="Geissler-Plaum R."/>
            <person name="Schnell S."/>
        </authorList>
    </citation>
    <scope>NUCLEOTIDE SEQUENCE</scope>
    <source>
        <strain evidence="2">Bb-Pol-6</strain>
    </source>
</reference>
<dbReference type="Pfam" id="PF03167">
    <property type="entry name" value="UDG"/>
    <property type="match status" value="1"/>
</dbReference>
<protein>
    <submittedName>
        <fullName evidence="2">Uracil-DNA glycosylase</fullName>
    </submittedName>
</protein>
<accession>A0ABT3ZR27</accession>
<organism evidence="2 3">
    <name type="scientific">Robbsia betulipollinis</name>
    <dbReference type="NCBI Taxonomy" id="2981849"/>
    <lineage>
        <taxon>Bacteria</taxon>
        <taxon>Pseudomonadati</taxon>
        <taxon>Pseudomonadota</taxon>
        <taxon>Betaproteobacteria</taxon>
        <taxon>Burkholderiales</taxon>
        <taxon>Burkholderiaceae</taxon>
        <taxon>Robbsia</taxon>
    </lineage>
</organism>